<evidence type="ECO:0000259" key="1">
    <source>
        <dbReference type="SMART" id="SM00858"/>
    </source>
</evidence>
<organism evidence="2 3">
    <name type="scientific">Maritalea mobilis</name>
    <dbReference type="NCBI Taxonomy" id="483324"/>
    <lineage>
        <taxon>Bacteria</taxon>
        <taxon>Pseudomonadati</taxon>
        <taxon>Pseudomonadota</taxon>
        <taxon>Alphaproteobacteria</taxon>
        <taxon>Hyphomicrobiales</taxon>
        <taxon>Devosiaceae</taxon>
        <taxon>Maritalea</taxon>
    </lineage>
</organism>
<protein>
    <submittedName>
        <fullName evidence="2">Altronate hydrolase/altronate dehydratase small subunit</fullName>
    </submittedName>
</protein>
<feature type="domain" description="SAF" evidence="1">
    <location>
        <begin position="23"/>
        <end position="94"/>
    </location>
</feature>
<reference evidence="2 3" key="1">
    <citation type="submission" date="2019-03" db="EMBL/GenBank/DDBJ databases">
        <title>Genomic Encyclopedia of Type Strains, Phase III (KMG-III): the genomes of soil and plant-associated and newly described type strains.</title>
        <authorList>
            <person name="Whitman W."/>
        </authorList>
    </citation>
    <scope>NUCLEOTIDE SEQUENCE [LARGE SCALE GENOMIC DNA]</scope>
    <source>
        <strain evidence="2 3">CGMCC 1.7002</strain>
    </source>
</reference>
<name>A0A4R6VQC3_9HYPH</name>
<gene>
    <name evidence="2" type="ORF">ATL17_2435</name>
</gene>
<dbReference type="Proteomes" id="UP000295391">
    <property type="component" value="Unassembled WGS sequence"/>
</dbReference>
<dbReference type="AlphaFoldDB" id="A0A4R6VQC3"/>
<keyword evidence="2" id="KW-0378">Hydrolase</keyword>
<dbReference type="OrthoDB" id="9804574at2"/>
<evidence type="ECO:0000313" key="3">
    <source>
        <dbReference type="Proteomes" id="UP000295391"/>
    </source>
</evidence>
<dbReference type="RefSeq" id="WP_133573026.1">
    <property type="nucleotide sequence ID" value="NZ_SNYR01000002.1"/>
</dbReference>
<dbReference type="InterPro" id="IPR013974">
    <property type="entry name" value="SAF"/>
</dbReference>
<sequence>MVSKEAKGHRETDARLLLLNNADNVLSVARPIRFGQLVSIEGNKISLDHNAGVGSKIARCRIKQGDEIMQSGAFVGIATKSIKAGQLIHAHNSKPNTI</sequence>
<evidence type="ECO:0000313" key="2">
    <source>
        <dbReference type="EMBL" id="TDQ64416.1"/>
    </source>
</evidence>
<comment type="caution">
    <text evidence="2">The sequence shown here is derived from an EMBL/GenBank/DDBJ whole genome shotgun (WGS) entry which is preliminary data.</text>
</comment>
<keyword evidence="3" id="KW-1185">Reference proteome</keyword>
<proteinExistence type="predicted"/>
<dbReference type="GO" id="GO:0016787">
    <property type="term" value="F:hydrolase activity"/>
    <property type="evidence" value="ECO:0007669"/>
    <property type="project" value="UniProtKB-KW"/>
</dbReference>
<dbReference type="EMBL" id="SNYR01000002">
    <property type="protein sequence ID" value="TDQ64416.1"/>
    <property type="molecule type" value="Genomic_DNA"/>
</dbReference>
<dbReference type="Gene3D" id="2.30.130.110">
    <property type="match status" value="1"/>
</dbReference>
<dbReference type="SMART" id="SM00858">
    <property type="entry name" value="SAF"/>
    <property type="match status" value="1"/>
</dbReference>
<accession>A0A4R6VQC3</accession>